<feature type="compositionally biased region" description="Low complexity" evidence="7">
    <location>
        <begin position="547"/>
        <end position="560"/>
    </location>
</feature>
<feature type="transmembrane region" description="Helical" evidence="8">
    <location>
        <begin position="151"/>
        <end position="172"/>
    </location>
</feature>
<evidence type="ECO:0000256" key="8">
    <source>
        <dbReference type="SAM" id="Phobius"/>
    </source>
</evidence>
<organism evidence="10 11">
    <name type="scientific">Volvox africanus</name>
    <dbReference type="NCBI Taxonomy" id="51714"/>
    <lineage>
        <taxon>Eukaryota</taxon>
        <taxon>Viridiplantae</taxon>
        <taxon>Chlorophyta</taxon>
        <taxon>core chlorophytes</taxon>
        <taxon>Chlorophyceae</taxon>
        <taxon>CS clade</taxon>
        <taxon>Chlamydomonadales</taxon>
        <taxon>Volvocaceae</taxon>
        <taxon>Volvox</taxon>
    </lineage>
</organism>
<feature type="transmembrane region" description="Helical" evidence="8">
    <location>
        <begin position="212"/>
        <end position="233"/>
    </location>
</feature>
<comment type="subcellular location">
    <subcellularLocation>
        <location evidence="1">Membrane</location>
        <topology evidence="1">Multi-pass membrane protein</topology>
    </subcellularLocation>
</comment>
<keyword evidence="11" id="KW-1185">Reference proteome</keyword>
<dbReference type="InterPro" id="IPR036259">
    <property type="entry name" value="MFS_trans_sf"/>
</dbReference>
<gene>
    <name evidence="10" type="ORF">VaNZ11_004582</name>
</gene>
<proteinExistence type="inferred from homology"/>
<feature type="compositionally biased region" description="Acidic residues" evidence="7">
    <location>
        <begin position="496"/>
        <end position="507"/>
    </location>
</feature>
<dbReference type="Pfam" id="PF07690">
    <property type="entry name" value="MFS_1"/>
    <property type="match status" value="1"/>
</dbReference>
<dbReference type="Gene3D" id="1.20.1250.20">
    <property type="entry name" value="MFS general substrate transporter like domains"/>
    <property type="match status" value="1"/>
</dbReference>
<evidence type="ECO:0000256" key="6">
    <source>
        <dbReference type="ARBA" id="ARBA00024338"/>
    </source>
</evidence>
<evidence type="ECO:0000256" key="3">
    <source>
        <dbReference type="ARBA" id="ARBA00022692"/>
    </source>
</evidence>
<dbReference type="Proteomes" id="UP001165090">
    <property type="component" value="Unassembled WGS sequence"/>
</dbReference>
<comment type="caution">
    <text evidence="10">The sequence shown here is derived from an EMBL/GenBank/DDBJ whole genome shotgun (WGS) entry which is preliminary data.</text>
</comment>
<feature type="transmembrane region" description="Helical" evidence="8">
    <location>
        <begin position="381"/>
        <end position="408"/>
    </location>
</feature>
<feature type="region of interest" description="Disordered" evidence="7">
    <location>
        <begin position="485"/>
        <end position="571"/>
    </location>
</feature>
<feature type="transmembrane region" description="Helical" evidence="8">
    <location>
        <begin position="97"/>
        <end position="115"/>
    </location>
</feature>
<feature type="transmembrane region" description="Helical" evidence="8">
    <location>
        <begin position="127"/>
        <end position="145"/>
    </location>
</feature>
<dbReference type="SUPFAM" id="SSF103473">
    <property type="entry name" value="MFS general substrate transporter"/>
    <property type="match status" value="1"/>
</dbReference>
<keyword evidence="3 8" id="KW-0812">Transmembrane</keyword>
<evidence type="ECO:0000256" key="1">
    <source>
        <dbReference type="ARBA" id="ARBA00004141"/>
    </source>
</evidence>
<evidence type="ECO:0000256" key="2">
    <source>
        <dbReference type="ARBA" id="ARBA00022448"/>
    </source>
</evidence>
<sequence length="571" mass="60019">VTCRVPYLGKSRALCTGYECIMVRDRIDKMTATQPRWFTPLRLLGIFCLTNLVVYLDRDTNAGLIASNGVNGSARTAENPGGSGIQGDFNLSYFADGLLPALFMVGLLLSSPIFAEAVKHCSAFRMLGWGMAVWVLAVVACGAAPNFSFLLVARAFVGVGEASFVSLAAPFIDDFAPAAQKARWFAAFYLCIPVGFAAGYIFGGAITTVASWRVAFVAEGLAMTPFVAFALAAQPLQLRGSKPADGTHYPPSHNQPYGHRRWRAIVGEFLTDVATVFRQRVWVSVCAAYTAYVAVLGVYAYWGPKAGRALFFGADDRGGSADLVFGGVTVLTGVLGSVAGGLALDRLGSTLRNATLLCAASNFMGFVFLLLAFITSRSFGAFMGIFAVGQLVIFLLQAPVAATGMWCVPAELRPLGASLMTVSIHLLGDVPSPPLVGLLQTRLAAGKDTQQAAEQWRISLSIFSLLLLVSGVFFLIAAWQSGPGSDYRKQPVGAGDAEDNNGDDGEGNEGREGAGGGVGREARRGGLGIVGDVDVDEVPDARPLLMGGESTGSFSSSSSNGGRGKIPDAKV</sequence>
<evidence type="ECO:0000313" key="10">
    <source>
        <dbReference type="EMBL" id="GLI62008.1"/>
    </source>
</evidence>
<feature type="compositionally biased region" description="Gly residues" evidence="7">
    <location>
        <begin position="513"/>
        <end position="529"/>
    </location>
</feature>
<feature type="non-terminal residue" evidence="10">
    <location>
        <position position="1"/>
    </location>
</feature>
<comment type="similarity">
    <text evidence="6">Belongs to the major facilitator superfamily. Spinster (TC 2.A.1.49) family.</text>
</comment>
<dbReference type="InterPro" id="IPR020846">
    <property type="entry name" value="MFS_dom"/>
</dbReference>
<keyword evidence="5 8" id="KW-0472">Membrane</keyword>
<dbReference type="PANTHER" id="PTHR23505:SF79">
    <property type="entry name" value="PROTEIN SPINSTER"/>
    <property type="match status" value="1"/>
</dbReference>
<evidence type="ECO:0000256" key="4">
    <source>
        <dbReference type="ARBA" id="ARBA00022989"/>
    </source>
</evidence>
<keyword evidence="4 8" id="KW-1133">Transmembrane helix</keyword>
<reference evidence="10 11" key="1">
    <citation type="journal article" date="2023" name="IScience">
        <title>Expanded male sex-determining region conserved during the evolution of homothallism in the green alga Volvox.</title>
        <authorList>
            <person name="Yamamoto K."/>
            <person name="Matsuzaki R."/>
            <person name="Mahakham W."/>
            <person name="Heman W."/>
            <person name="Sekimoto H."/>
            <person name="Kawachi M."/>
            <person name="Minakuchi Y."/>
            <person name="Toyoda A."/>
            <person name="Nozaki H."/>
        </authorList>
    </citation>
    <scope>NUCLEOTIDE SEQUENCE [LARGE SCALE GENOMIC DNA]</scope>
    <source>
        <strain evidence="10 11">NIES-4468</strain>
    </source>
</reference>
<dbReference type="EMBL" id="BSDZ01000011">
    <property type="protein sequence ID" value="GLI62008.1"/>
    <property type="molecule type" value="Genomic_DNA"/>
</dbReference>
<dbReference type="PANTHER" id="PTHR23505">
    <property type="entry name" value="SPINSTER"/>
    <property type="match status" value="1"/>
</dbReference>
<evidence type="ECO:0000259" key="9">
    <source>
        <dbReference type="PROSITE" id="PS50850"/>
    </source>
</evidence>
<feature type="transmembrane region" description="Helical" evidence="8">
    <location>
        <begin position="37"/>
        <end position="56"/>
    </location>
</feature>
<protein>
    <recommendedName>
        <fullName evidence="9">Major facilitator superfamily (MFS) profile domain-containing protein</fullName>
    </recommendedName>
</protein>
<evidence type="ECO:0000256" key="7">
    <source>
        <dbReference type="SAM" id="MobiDB-lite"/>
    </source>
</evidence>
<keyword evidence="2" id="KW-0813">Transport</keyword>
<dbReference type="CDD" id="cd17328">
    <property type="entry name" value="MFS_spinster_like"/>
    <property type="match status" value="1"/>
</dbReference>
<name>A0ABQ5RXQ9_9CHLO</name>
<dbReference type="InterPro" id="IPR011701">
    <property type="entry name" value="MFS"/>
</dbReference>
<evidence type="ECO:0000313" key="11">
    <source>
        <dbReference type="Proteomes" id="UP001165090"/>
    </source>
</evidence>
<evidence type="ECO:0000256" key="5">
    <source>
        <dbReference type="ARBA" id="ARBA00023136"/>
    </source>
</evidence>
<feature type="transmembrane region" description="Helical" evidence="8">
    <location>
        <begin position="323"/>
        <end position="344"/>
    </location>
</feature>
<dbReference type="InterPro" id="IPR044770">
    <property type="entry name" value="MFS_spinster-like"/>
</dbReference>
<feature type="transmembrane region" description="Helical" evidence="8">
    <location>
        <begin position="184"/>
        <end position="206"/>
    </location>
</feature>
<feature type="transmembrane region" description="Helical" evidence="8">
    <location>
        <begin position="456"/>
        <end position="479"/>
    </location>
</feature>
<dbReference type="PROSITE" id="PS50850">
    <property type="entry name" value="MFS"/>
    <property type="match status" value="1"/>
</dbReference>
<feature type="transmembrane region" description="Helical" evidence="8">
    <location>
        <begin position="356"/>
        <end position="375"/>
    </location>
</feature>
<accession>A0ABQ5RXQ9</accession>
<feature type="transmembrane region" description="Helical" evidence="8">
    <location>
        <begin position="281"/>
        <end position="303"/>
    </location>
</feature>
<feature type="domain" description="Major facilitator superfamily (MFS) profile" evidence="9">
    <location>
        <begin position="43"/>
        <end position="482"/>
    </location>
</feature>